<sequence length="175" mass="20594">MKPIELDPSEYAPYYQTYINALDPAIDLIDELEISLYSTIRFIQDIPMDKFDYRYEEGKWTIKEIIQHIIDTERIFAYRALRFSRNDKTELPGFDENSFADVVNPVANKRHLKDLLTELTIVRQATITLFKSYTPEDLLKSGIASQNRMSVRALGFMIIGHQNHHVRVYQERYLS</sequence>
<dbReference type="RefSeq" id="WP_136401577.1">
    <property type="nucleotide sequence ID" value="NZ_SSNZ01000001.1"/>
</dbReference>
<feature type="domain" description="DinB-like" evidence="1">
    <location>
        <begin position="37"/>
        <end position="167"/>
    </location>
</feature>
<dbReference type="Proteomes" id="UP000307507">
    <property type="component" value="Unassembled WGS sequence"/>
</dbReference>
<dbReference type="Gene3D" id="1.20.120.450">
    <property type="entry name" value="dinb family like domain"/>
    <property type="match status" value="1"/>
</dbReference>
<keyword evidence="3" id="KW-1185">Reference proteome</keyword>
<dbReference type="InterPro" id="IPR034660">
    <property type="entry name" value="DinB/YfiT-like"/>
</dbReference>
<dbReference type="AlphaFoldDB" id="A0A4S4A443"/>
<accession>A0A4S4A443</accession>
<comment type="caution">
    <text evidence="2">The sequence shown here is derived from an EMBL/GenBank/DDBJ whole genome shotgun (WGS) entry which is preliminary data.</text>
</comment>
<dbReference type="Pfam" id="PF12867">
    <property type="entry name" value="DinB_2"/>
    <property type="match status" value="1"/>
</dbReference>
<organism evidence="2 3">
    <name type="scientific">Flavobacterium supellecticarium</name>
    <dbReference type="NCBI Taxonomy" id="2565924"/>
    <lineage>
        <taxon>Bacteria</taxon>
        <taxon>Pseudomonadati</taxon>
        <taxon>Bacteroidota</taxon>
        <taxon>Flavobacteriia</taxon>
        <taxon>Flavobacteriales</taxon>
        <taxon>Flavobacteriaceae</taxon>
        <taxon>Flavobacterium</taxon>
    </lineage>
</organism>
<reference evidence="2 3" key="1">
    <citation type="submission" date="2019-04" db="EMBL/GenBank/DDBJ databases">
        <title>Flavobacterium sp. nov. isolated from construction timber.</title>
        <authorList>
            <person name="Lin S.-Y."/>
            <person name="Chang C.-T."/>
            <person name="Young C.-C."/>
        </authorList>
    </citation>
    <scope>NUCLEOTIDE SEQUENCE [LARGE SCALE GENOMIC DNA]</scope>
    <source>
        <strain evidence="2 3">CC-CTC003</strain>
    </source>
</reference>
<gene>
    <name evidence="2" type="ORF">E6C50_02270</name>
</gene>
<dbReference type="OrthoDB" id="9793216at2"/>
<dbReference type="SUPFAM" id="SSF109854">
    <property type="entry name" value="DinB/YfiT-like putative metalloenzymes"/>
    <property type="match status" value="1"/>
</dbReference>
<protein>
    <submittedName>
        <fullName evidence="2">DinB family protein</fullName>
    </submittedName>
</protein>
<dbReference type="EMBL" id="SSNZ01000001">
    <property type="protein sequence ID" value="THF53053.1"/>
    <property type="molecule type" value="Genomic_DNA"/>
</dbReference>
<evidence type="ECO:0000313" key="2">
    <source>
        <dbReference type="EMBL" id="THF53053.1"/>
    </source>
</evidence>
<dbReference type="InterPro" id="IPR024775">
    <property type="entry name" value="DinB-like"/>
</dbReference>
<proteinExistence type="predicted"/>
<evidence type="ECO:0000313" key="3">
    <source>
        <dbReference type="Proteomes" id="UP000307507"/>
    </source>
</evidence>
<evidence type="ECO:0000259" key="1">
    <source>
        <dbReference type="Pfam" id="PF12867"/>
    </source>
</evidence>
<name>A0A4S4A443_9FLAO</name>